<dbReference type="Proteomes" id="UP001500459">
    <property type="component" value="Unassembled WGS sequence"/>
</dbReference>
<reference evidence="2" key="1">
    <citation type="journal article" date="2019" name="Int. J. Syst. Evol. Microbiol.">
        <title>The Global Catalogue of Microorganisms (GCM) 10K type strain sequencing project: providing services to taxonomists for standard genome sequencing and annotation.</title>
        <authorList>
            <consortium name="The Broad Institute Genomics Platform"/>
            <consortium name="The Broad Institute Genome Sequencing Center for Infectious Disease"/>
            <person name="Wu L."/>
            <person name="Ma J."/>
        </authorList>
    </citation>
    <scope>NUCLEOTIDE SEQUENCE [LARGE SCALE GENOMIC DNA]</scope>
    <source>
        <strain evidence="2">JCM 17106</strain>
    </source>
</reference>
<evidence type="ECO:0000313" key="1">
    <source>
        <dbReference type="EMBL" id="GAA3512551.1"/>
    </source>
</evidence>
<sequence>MNSVTYLDGIKKQFLYYKSLGQNTIDQTPDKQLFWQYDDNSNSIAIIIKHLWGNMKSRWTNFLTTDGEKEWRSRDEEFENDIQTKEELIEIWEEGWQCLFEALDSINELNFEQPIYIRNIEHSITEAINRQLAHYAYHIGQIVFIGKMCCGENWQSLSIPKGASQSYNKKRFSTPKHKAHYTDNLINKTRQFPK</sequence>
<proteinExistence type="predicted"/>
<dbReference type="EMBL" id="BAABCW010000011">
    <property type="protein sequence ID" value="GAA3512551.1"/>
    <property type="molecule type" value="Genomic_DNA"/>
</dbReference>
<evidence type="ECO:0000313" key="2">
    <source>
        <dbReference type="Proteomes" id="UP001500459"/>
    </source>
</evidence>
<dbReference type="InterPro" id="IPR011466">
    <property type="entry name" value="DUF1572"/>
</dbReference>
<organism evidence="1 2">
    <name type="scientific">Aquimarina addita</name>
    <dbReference type="NCBI Taxonomy" id="870485"/>
    <lineage>
        <taxon>Bacteria</taxon>
        <taxon>Pseudomonadati</taxon>
        <taxon>Bacteroidota</taxon>
        <taxon>Flavobacteriia</taxon>
        <taxon>Flavobacteriales</taxon>
        <taxon>Flavobacteriaceae</taxon>
        <taxon>Aquimarina</taxon>
    </lineage>
</organism>
<protein>
    <submittedName>
        <fullName evidence="1">DUF1572 domain-containing protein</fullName>
    </submittedName>
</protein>
<keyword evidence="2" id="KW-1185">Reference proteome</keyword>
<dbReference type="RefSeq" id="WP_344928437.1">
    <property type="nucleotide sequence ID" value="NZ_BAABCW010000011.1"/>
</dbReference>
<comment type="caution">
    <text evidence="1">The sequence shown here is derived from an EMBL/GenBank/DDBJ whole genome shotgun (WGS) entry which is preliminary data.</text>
</comment>
<accession>A0ABP6UPX8</accession>
<dbReference type="SUPFAM" id="SSF109854">
    <property type="entry name" value="DinB/YfiT-like putative metalloenzymes"/>
    <property type="match status" value="1"/>
</dbReference>
<dbReference type="Pfam" id="PF07609">
    <property type="entry name" value="DUF1572"/>
    <property type="match status" value="1"/>
</dbReference>
<dbReference type="Gene3D" id="1.20.120.450">
    <property type="entry name" value="dinb family like domain"/>
    <property type="match status" value="1"/>
</dbReference>
<gene>
    <name evidence="1" type="ORF">GCM10022393_27910</name>
</gene>
<dbReference type="InterPro" id="IPR034660">
    <property type="entry name" value="DinB/YfiT-like"/>
</dbReference>
<name>A0ABP6UPX8_9FLAO</name>